<sequence length="332" mass="39652">MSSSHSWLWSSWFWLPEGTTWDAFKSNETIQYPQFRDLSYSILAGIILLAVRICFECFVYLPIGYYGGWMHRKQSLCTRMVDHIHQLIGYGSNTNKFRRVAETAWRFTFYTSIWVVGLCVLWDQPQLWDVNSSYRDWPNHHIPDKIWYYYIVETGFYWALLFSTFAFDVRRSDFWEMMLHHMVTIFLLSMSWTINFVRVGTLILISHDSADILLELGKLFRYARWSTSTTIVFVILFVCWTGTRLVYFPFWVIHSMLFEAPKFVQKSYRWENLLQRPMVPRLLMIMLCVLLILHLFWTFLLLKIAAKSLKSGVDDIREDSESEDDSDSKKRD</sequence>
<comment type="pathway">
    <text evidence="2">Lipid metabolism; sphingolipid metabolism.</text>
</comment>
<dbReference type="PROSITE" id="PS50922">
    <property type="entry name" value="TLC"/>
    <property type="match status" value="1"/>
</dbReference>
<protein>
    <submittedName>
        <fullName evidence="11">TLC domain-containing protein</fullName>
    </submittedName>
</protein>
<keyword evidence="4 7" id="KW-0812">Transmembrane</keyword>
<feature type="domain" description="TLC" evidence="10">
    <location>
        <begin position="98"/>
        <end position="310"/>
    </location>
</feature>
<evidence type="ECO:0000256" key="3">
    <source>
        <dbReference type="ARBA" id="ARBA00004991"/>
    </source>
</evidence>
<evidence type="ECO:0000313" key="11">
    <source>
        <dbReference type="EMBL" id="KAI1723430.1"/>
    </source>
</evidence>
<dbReference type="InterPro" id="IPR006634">
    <property type="entry name" value="TLC-dom"/>
</dbReference>
<evidence type="ECO:0000256" key="1">
    <source>
        <dbReference type="ARBA" id="ARBA00004141"/>
    </source>
</evidence>
<feature type="transmembrane region" description="Helical" evidence="9">
    <location>
        <begin position="282"/>
        <end position="302"/>
    </location>
</feature>
<evidence type="ECO:0000256" key="4">
    <source>
        <dbReference type="ARBA" id="ARBA00022692"/>
    </source>
</evidence>
<dbReference type="SMART" id="SM00724">
    <property type="entry name" value="TLC"/>
    <property type="match status" value="1"/>
</dbReference>
<comment type="caution">
    <text evidence="11">The sequence shown here is derived from an EMBL/GenBank/DDBJ whole genome shotgun (WGS) entry which is preliminary data.</text>
</comment>
<dbReference type="GO" id="GO:0046513">
    <property type="term" value="P:ceramide biosynthetic process"/>
    <property type="evidence" value="ECO:0007669"/>
    <property type="project" value="InterPro"/>
</dbReference>
<reference evidence="11" key="1">
    <citation type="submission" date="2022-01" db="EMBL/GenBank/DDBJ databases">
        <title>Genome Sequence Resource for Two Populations of Ditylenchus destructor, the Migratory Endoparasitic Phytonematode.</title>
        <authorList>
            <person name="Zhang H."/>
            <person name="Lin R."/>
            <person name="Xie B."/>
        </authorList>
    </citation>
    <scope>NUCLEOTIDE SEQUENCE</scope>
    <source>
        <strain evidence="11">BazhouSP</strain>
    </source>
</reference>
<feature type="transmembrane region" description="Helical" evidence="9">
    <location>
        <begin position="179"/>
        <end position="205"/>
    </location>
</feature>
<evidence type="ECO:0000313" key="12">
    <source>
        <dbReference type="Proteomes" id="UP001201812"/>
    </source>
</evidence>
<feature type="region of interest" description="Disordered" evidence="8">
    <location>
        <begin position="313"/>
        <end position="332"/>
    </location>
</feature>
<keyword evidence="12" id="KW-1185">Reference proteome</keyword>
<accession>A0AAD4RBF5</accession>
<evidence type="ECO:0000256" key="7">
    <source>
        <dbReference type="PROSITE-ProRule" id="PRU00205"/>
    </source>
</evidence>
<feature type="transmembrane region" description="Helical" evidence="9">
    <location>
        <begin position="147"/>
        <end position="167"/>
    </location>
</feature>
<dbReference type="PANTHER" id="PTHR12560:SF0">
    <property type="entry name" value="LD18904P"/>
    <property type="match status" value="1"/>
</dbReference>
<evidence type="ECO:0000256" key="2">
    <source>
        <dbReference type="ARBA" id="ARBA00004760"/>
    </source>
</evidence>
<dbReference type="InterPro" id="IPR016439">
    <property type="entry name" value="Lag1/Lac1-like"/>
</dbReference>
<keyword evidence="6 7" id="KW-0472">Membrane</keyword>
<dbReference type="EMBL" id="JAKKPZ010000003">
    <property type="protein sequence ID" value="KAI1723430.1"/>
    <property type="molecule type" value="Genomic_DNA"/>
</dbReference>
<dbReference type="Proteomes" id="UP001201812">
    <property type="component" value="Unassembled WGS sequence"/>
</dbReference>
<evidence type="ECO:0000256" key="6">
    <source>
        <dbReference type="ARBA" id="ARBA00023136"/>
    </source>
</evidence>
<feature type="transmembrane region" description="Helical" evidence="9">
    <location>
        <begin position="42"/>
        <end position="63"/>
    </location>
</feature>
<feature type="transmembrane region" description="Helical" evidence="9">
    <location>
        <begin position="225"/>
        <end position="247"/>
    </location>
</feature>
<keyword evidence="5 9" id="KW-1133">Transmembrane helix</keyword>
<proteinExistence type="predicted"/>
<evidence type="ECO:0000259" key="10">
    <source>
        <dbReference type="PROSITE" id="PS50922"/>
    </source>
</evidence>
<dbReference type="PIRSF" id="PIRSF005225">
    <property type="entry name" value="LAG1_LAC1"/>
    <property type="match status" value="1"/>
</dbReference>
<comment type="subcellular location">
    <subcellularLocation>
        <location evidence="1">Membrane</location>
        <topology evidence="1">Multi-pass membrane protein</topology>
    </subcellularLocation>
</comment>
<dbReference type="AlphaFoldDB" id="A0AAD4RBF5"/>
<dbReference type="GO" id="GO:0050291">
    <property type="term" value="F:sphingosine N-acyltransferase activity"/>
    <property type="evidence" value="ECO:0007669"/>
    <property type="project" value="InterPro"/>
</dbReference>
<evidence type="ECO:0000256" key="8">
    <source>
        <dbReference type="SAM" id="MobiDB-lite"/>
    </source>
</evidence>
<feature type="compositionally biased region" description="Acidic residues" evidence="8">
    <location>
        <begin position="316"/>
        <end position="326"/>
    </location>
</feature>
<gene>
    <name evidence="11" type="ORF">DdX_03590</name>
</gene>
<organism evidence="11 12">
    <name type="scientific">Ditylenchus destructor</name>
    <dbReference type="NCBI Taxonomy" id="166010"/>
    <lineage>
        <taxon>Eukaryota</taxon>
        <taxon>Metazoa</taxon>
        <taxon>Ecdysozoa</taxon>
        <taxon>Nematoda</taxon>
        <taxon>Chromadorea</taxon>
        <taxon>Rhabditida</taxon>
        <taxon>Tylenchina</taxon>
        <taxon>Tylenchomorpha</taxon>
        <taxon>Sphaerularioidea</taxon>
        <taxon>Anguinidae</taxon>
        <taxon>Anguininae</taxon>
        <taxon>Ditylenchus</taxon>
    </lineage>
</organism>
<dbReference type="PANTHER" id="PTHR12560">
    <property type="entry name" value="LONGEVITY ASSURANCE FACTOR 1 LAG1"/>
    <property type="match status" value="1"/>
</dbReference>
<dbReference type="GO" id="GO:0016020">
    <property type="term" value="C:membrane"/>
    <property type="evidence" value="ECO:0007669"/>
    <property type="project" value="UniProtKB-SubCell"/>
</dbReference>
<evidence type="ECO:0000256" key="5">
    <source>
        <dbReference type="ARBA" id="ARBA00022989"/>
    </source>
</evidence>
<name>A0AAD4RBF5_9BILA</name>
<dbReference type="Pfam" id="PF03798">
    <property type="entry name" value="TRAM_LAG1_CLN8"/>
    <property type="match status" value="1"/>
</dbReference>
<evidence type="ECO:0000256" key="9">
    <source>
        <dbReference type="SAM" id="Phobius"/>
    </source>
</evidence>
<comment type="pathway">
    <text evidence="3">Sphingolipid metabolism.</text>
</comment>